<gene>
    <name evidence="1" type="ORF">PR003_g15606</name>
</gene>
<sequence length="59" mass="6080">MAARPRTPSRNSTLVGGAAATAAFLAFTGFLALSLSCSSFGRGWSSGGPRLWPRPRPAS</sequence>
<dbReference type="EMBL" id="QXFT01001091">
    <property type="protein sequence ID" value="KAE9329233.1"/>
    <property type="molecule type" value="Genomic_DNA"/>
</dbReference>
<dbReference type="AlphaFoldDB" id="A0A6A4EXX9"/>
<dbReference type="Proteomes" id="UP000434957">
    <property type="component" value="Unassembled WGS sequence"/>
</dbReference>
<comment type="caution">
    <text evidence="1">The sequence shown here is derived from an EMBL/GenBank/DDBJ whole genome shotgun (WGS) entry which is preliminary data.</text>
</comment>
<name>A0A6A4EXX9_9STRA</name>
<organism evidence="1 2">
    <name type="scientific">Phytophthora rubi</name>
    <dbReference type="NCBI Taxonomy" id="129364"/>
    <lineage>
        <taxon>Eukaryota</taxon>
        <taxon>Sar</taxon>
        <taxon>Stramenopiles</taxon>
        <taxon>Oomycota</taxon>
        <taxon>Peronosporomycetes</taxon>
        <taxon>Peronosporales</taxon>
        <taxon>Peronosporaceae</taxon>
        <taxon>Phytophthora</taxon>
    </lineage>
</organism>
<proteinExistence type="predicted"/>
<evidence type="ECO:0000313" key="1">
    <source>
        <dbReference type="EMBL" id="KAE9329233.1"/>
    </source>
</evidence>
<accession>A0A6A4EXX9</accession>
<protein>
    <submittedName>
        <fullName evidence="1">Uncharacterized protein</fullName>
    </submittedName>
</protein>
<keyword evidence="2" id="KW-1185">Reference proteome</keyword>
<evidence type="ECO:0000313" key="2">
    <source>
        <dbReference type="Proteomes" id="UP000434957"/>
    </source>
</evidence>
<reference evidence="1 2" key="1">
    <citation type="submission" date="2018-08" db="EMBL/GenBank/DDBJ databases">
        <title>Genomic investigation of the strawberry pathogen Phytophthora fragariae indicates pathogenicity is determined by transcriptional variation in three key races.</title>
        <authorList>
            <person name="Adams T.M."/>
            <person name="Armitage A.D."/>
            <person name="Sobczyk M.K."/>
            <person name="Bates H.J."/>
            <person name="Dunwell J.M."/>
            <person name="Nellist C.F."/>
            <person name="Harrison R.J."/>
        </authorList>
    </citation>
    <scope>NUCLEOTIDE SEQUENCE [LARGE SCALE GENOMIC DNA]</scope>
    <source>
        <strain evidence="1 2">SCRP333</strain>
    </source>
</reference>